<proteinExistence type="predicted"/>
<dbReference type="InterPro" id="IPR017847">
    <property type="entry name" value="T6SS_RhsGE_Vgr_subset"/>
</dbReference>
<dbReference type="NCBIfam" id="TIGR01646">
    <property type="entry name" value="vgr_GE"/>
    <property type="match status" value="1"/>
</dbReference>
<reference evidence="1 2" key="1">
    <citation type="submission" date="2015-07" db="EMBL/GenBank/DDBJ databases">
        <authorList>
            <person name="Noorani M."/>
        </authorList>
    </citation>
    <scope>NUCLEOTIDE SEQUENCE [LARGE SCALE GENOMIC DNA]</scope>
    <source>
        <strain evidence="1 2">CECT 5088</strain>
    </source>
</reference>
<dbReference type="NCBIfam" id="TIGR03361">
    <property type="entry name" value="VI_Rhs_Vgr"/>
    <property type="match status" value="1"/>
</dbReference>
<evidence type="ECO:0000313" key="1">
    <source>
        <dbReference type="EMBL" id="CTQ33358.1"/>
    </source>
</evidence>
<dbReference type="STRING" id="282197.SAMN04488517_102186"/>
<evidence type="ECO:0000313" key="2">
    <source>
        <dbReference type="Proteomes" id="UP000048908"/>
    </source>
</evidence>
<dbReference type="InterPro" id="IPR006533">
    <property type="entry name" value="T6SS_Vgr_RhsGE"/>
</dbReference>
<dbReference type="Gene3D" id="4.10.220.110">
    <property type="match status" value="1"/>
</dbReference>
<dbReference type="Pfam" id="PF05954">
    <property type="entry name" value="Phage_GPD"/>
    <property type="match status" value="1"/>
</dbReference>
<dbReference type="Proteomes" id="UP000048908">
    <property type="component" value="Unassembled WGS sequence"/>
</dbReference>
<protein>
    <submittedName>
        <fullName evidence="1">Type VI secretion system Vgr family protein</fullName>
    </submittedName>
</protein>
<name>A0A0M6XR59_9RHOB</name>
<sequence>MPFKQDARIGRLTTVLGKDSLVLLRFSGGDRMNGLFDCRMEALATGHDVDFDALIGTHAMVESDTQNNGPRAFDGIVVRTSCAGTGENGNRYDLVLRPWAWLAGRRRNQRIFHDMTAPQILNQLLGAHAGLGDPHLRMRLTQDYPILEYTVQHGKTGLDVATRLMERFGVSHPYSHAMVSHIMVLTDDVESHEVVAGGGRVFRGVDGHHFSDEEHFWALHPERNLTTGAVRLTDYSFKTPNAAMEVDRTGDAAHAEGRIESFDYPGDFLDQGEGRGTVRRRMEEERGHDRRFHAEGDVTSLKAGMVVELTGEPTPGLPEARMLCLVARRSYVSEGYGTSDRGSDGYAYSGKYVLTPVDAPMRPDRKTPRPIMKGPQTAAVVSEGEIDCDEYGRILVRFHWDLDNSISMRCRVSQNWAS</sequence>
<dbReference type="InterPro" id="IPR037026">
    <property type="entry name" value="Vgr_OB-fold_dom_sf"/>
</dbReference>
<dbReference type="EMBL" id="CXPG01000020">
    <property type="protein sequence ID" value="CTQ33358.1"/>
    <property type="molecule type" value="Genomic_DNA"/>
</dbReference>
<organism evidence="1 2">
    <name type="scientific">Jannaschia rubra</name>
    <dbReference type="NCBI Taxonomy" id="282197"/>
    <lineage>
        <taxon>Bacteria</taxon>
        <taxon>Pseudomonadati</taxon>
        <taxon>Pseudomonadota</taxon>
        <taxon>Alphaproteobacteria</taxon>
        <taxon>Rhodobacterales</taxon>
        <taxon>Roseobacteraceae</taxon>
        <taxon>Jannaschia</taxon>
    </lineage>
</organism>
<dbReference type="Gene3D" id="2.40.50.230">
    <property type="entry name" value="Gp5 N-terminal domain"/>
    <property type="match status" value="1"/>
</dbReference>
<accession>A0A0M6XR59</accession>
<keyword evidence="2" id="KW-1185">Reference proteome</keyword>
<gene>
    <name evidence="1" type="ORF">JAN5088_02140</name>
</gene>
<dbReference type="RefSeq" id="WP_233489763.1">
    <property type="nucleotide sequence ID" value="NZ_CXPG01000020.1"/>
</dbReference>
<dbReference type="SUPFAM" id="SSF69279">
    <property type="entry name" value="Phage tail proteins"/>
    <property type="match status" value="2"/>
</dbReference>
<dbReference type="Gene3D" id="3.55.50.10">
    <property type="entry name" value="Baseplate protein-like domains"/>
    <property type="match status" value="1"/>
</dbReference>
<dbReference type="Gene3D" id="2.30.110.50">
    <property type="match status" value="1"/>
</dbReference>
<dbReference type="AlphaFoldDB" id="A0A0M6XR59"/>
<dbReference type="SUPFAM" id="SSF69255">
    <property type="entry name" value="gp5 N-terminal domain-like"/>
    <property type="match status" value="1"/>
</dbReference>